<dbReference type="GO" id="GO:0019005">
    <property type="term" value="C:SCF ubiquitin ligase complex"/>
    <property type="evidence" value="ECO:0007669"/>
    <property type="project" value="TreeGrafter"/>
</dbReference>
<evidence type="ECO:0000313" key="4">
    <source>
        <dbReference type="Proteomes" id="UP001153620"/>
    </source>
</evidence>
<dbReference type="Proteomes" id="UP001153620">
    <property type="component" value="Chromosome 4"/>
</dbReference>
<dbReference type="Pfam" id="PF25372">
    <property type="entry name" value="DUF7885"/>
    <property type="match status" value="1"/>
</dbReference>
<dbReference type="SUPFAM" id="SSF81383">
    <property type="entry name" value="F-box domain"/>
    <property type="match status" value="1"/>
</dbReference>
<dbReference type="Gene3D" id="1.20.1280.50">
    <property type="match status" value="1"/>
</dbReference>
<protein>
    <recommendedName>
        <fullName evidence="2">F-box domain-containing protein</fullName>
    </recommendedName>
</protein>
<dbReference type="InterPro" id="IPR032675">
    <property type="entry name" value="LRR_dom_sf"/>
</dbReference>
<dbReference type="AlphaFoldDB" id="A0A9P0NL73"/>
<dbReference type="PANTHER" id="PTHR13318">
    <property type="entry name" value="PARTNER OF PAIRED, ISOFORM B-RELATED"/>
    <property type="match status" value="1"/>
</dbReference>
<reference evidence="3" key="1">
    <citation type="submission" date="2022-01" db="EMBL/GenBank/DDBJ databases">
        <authorList>
            <person name="King R."/>
        </authorList>
    </citation>
    <scope>NUCLEOTIDE SEQUENCE</scope>
</reference>
<dbReference type="InterPro" id="IPR001810">
    <property type="entry name" value="F-box_dom"/>
</dbReference>
<dbReference type="PANTHER" id="PTHR13318:SF193">
    <property type="entry name" value="F-BOX_LRR-REPEAT PROTEIN 16"/>
    <property type="match status" value="1"/>
</dbReference>
<dbReference type="InterPro" id="IPR057207">
    <property type="entry name" value="FBXL15_LRR"/>
</dbReference>
<evidence type="ECO:0000259" key="2">
    <source>
        <dbReference type="PROSITE" id="PS50181"/>
    </source>
</evidence>
<dbReference type="InterPro" id="IPR006553">
    <property type="entry name" value="Leu-rich_rpt_Cys-con_subtyp"/>
</dbReference>
<feature type="domain" description="F-box" evidence="2">
    <location>
        <begin position="32"/>
        <end position="81"/>
    </location>
</feature>
<reference evidence="3" key="2">
    <citation type="submission" date="2022-10" db="EMBL/GenBank/DDBJ databases">
        <authorList>
            <consortium name="ENA_rothamsted_submissions"/>
            <consortium name="culmorum"/>
            <person name="King R."/>
        </authorList>
    </citation>
    <scope>NUCLEOTIDE SEQUENCE</scope>
</reference>
<evidence type="ECO:0000256" key="1">
    <source>
        <dbReference type="ARBA" id="ARBA00022786"/>
    </source>
</evidence>
<dbReference type="SMART" id="SM00367">
    <property type="entry name" value="LRR_CC"/>
    <property type="match status" value="7"/>
</dbReference>
<keyword evidence="4" id="KW-1185">Reference proteome</keyword>
<dbReference type="Pfam" id="PF12937">
    <property type="entry name" value="F-box-like"/>
    <property type="match status" value="1"/>
</dbReference>
<accession>A0A9P0NL73</accession>
<dbReference type="EMBL" id="OU895880">
    <property type="protein sequence ID" value="CAH1735238.1"/>
    <property type="molecule type" value="Genomic_DNA"/>
</dbReference>
<dbReference type="Pfam" id="PF13516">
    <property type="entry name" value="LRR_6"/>
    <property type="match status" value="1"/>
</dbReference>
<dbReference type="Gene3D" id="3.80.10.10">
    <property type="entry name" value="Ribonuclease Inhibitor"/>
    <property type="match status" value="2"/>
</dbReference>
<dbReference type="PROSITE" id="PS50181">
    <property type="entry name" value="FBOX"/>
    <property type="match status" value="1"/>
</dbReference>
<organism evidence="3 4">
    <name type="scientific">Chironomus riparius</name>
    <dbReference type="NCBI Taxonomy" id="315576"/>
    <lineage>
        <taxon>Eukaryota</taxon>
        <taxon>Metazoa</taxon>
        <taxon>Ecdysozoa</taxon>
        <taxon>Arthropoda</taxon>
        <taxon>Hexapoda</taxon>
        <taxon>Insecta</taxon>
        <taxon>Pterygota</taxon>
        <taxon>Neoptera</taxon>
        <taxon>Endopterygota</taxon>
        <taxon>Diptera</taxon>
        <taxon>Nematocera</taxon>
        <taxon>Chironomoidea</taxon>
        <taxon>Chironomidae</taxon>
        <taxon>Chironominae</taxon>
        <taxon>Chironomus</taxon>
    </lineage>
</organism>
<evidence type="ECO:0000313" key="3">
    <source>
        <dbReference type="EMBL" id="CAH1735238.1"/>
    </source>
</evidence>
<sequence>MNEISSYEKYFKMKILWYREFEATFEYVHSAVPCLDYLPMEILIKIFSHLNPSDMLCIGLTCKRFLDALQYHAFSKYWILSFCERYTSNFAIPYYLFTSKCCQRTVPAVAMYSAQLDEPTVEDFWEFYGHNLHEVQFLSGLLRKEEFANVMKYTKNVRTIRIEANSMFKNWTIQKCGYDPLRRILLYHCRHFGLARNSFLSPDIFEYLMMTVPNVTSIDLSNCLSIMNPPERNRFLDHVLAYINENAEQIKSLNFANTPTDDLFLDRLGRIDDLKLKELHLTFTGSTKNPVFGIPILIASQNELEKFDLTASPCANDLIVRMICGCMKNMKVLLLKKCHNLTDHGVKELCKLKHLKSLEISDCDYVTDVGIMEGVLSGDPKDKMEELRLSVMTNLTENIIFRMSYFFPNLKVLDLGGVSNAVTDISIQMIFRHMKYLRFLNVESCCKLTDFGFTGLESTYAKRMHSLRNLKGLQVLRANGLYKLTDFTLSDAFVLKELKELYVARCNFTIKGITSLAENCPSLEVLDLSECKAIDDECVEIITKNLTRLKTLKFNNCDKITEKSMEIITNNCADLRNLFIRNCKLDFDPSDNLAYMRALRKVVS</sequence>
<name>A0A9P0NL73_9DIPT</name>
<dbReference type="SUPFAM" id="SSF52047">
    <property type="entry name" value="RNI-like"/>
    <property type="match status" value="2"/>
</dbReference>
<keyword evidence="1" id="KW-0833">Ubl conjugation pathway</keyword>
<gene>
    <name evidence="3" type="ORF">CHIRRI_LOCUS14516</name>
</gene>
<dbReference type="InterPro" id="IPR001611">
    <property type="entry name" value="Leu-rich_rpt"/>
</dbReference>
<proteinExistence type="predicted"/>
<dbReference type="GO" id="GO:0031146">
    <property type="term" value="P:SCF-dependent proteasomal ubiquitin-dependent protein catabolic process"/>
    <property type="evidence" value="ECO:0007669"/>
    <property type="project" value="TreeGrafter"/>
</dbReference>
<dbReference type="SMART" id="SM00256">
    <property type="entry name" value="FBOX"/>
    <property type="match status" value="1"/>
</dbReference>
<dbReference type="InterPro" id="IPR036047">
    <property type="entry name" value="F-box-like_dom_sf"/>
</dbReference>